<dbReference type="RefSeq" id="WP_185078142.1">
    <property type="nucleotide sequence ID" value="NZ_JACHMB010000001.1"/>
</dbReference>
<dbReference type="InterPro" id="IPR001867">
    <property type="entry name" value="OmpR/PhoB-type_DNA-bd"/>
</dbReference>
<feature type="DNA-binding region" description="OmpR/PhoB-type" evidence="5">
    <location>
        <begin position="1"/>
        <end position="92"/>
    </location>
</feature>
<comment type="similarity">
    <text evidence="1">Belongs to the AfsR/DnrI/RedD regulatory family.</text>
</comment>
<dbReference type="PANTHER" id="PTHR35807:SF1">
    <property type="entry name" value="TRANSCRIPTIONAL REGULATOR REDD"/>
    <property type="match status" value="1"/>
</dbReference>
<dbReference type="SUPFAM" id="SSF52540">
    <property type="entry name" value="P-loop containing nucleoside triphosphate hydrolases"/>
    <property type="match status" value="1"/>
</dbReference>
<dbReference type="InterPro" id="IPR005158">
    <property type="entry name" value="BTAD"/>
</dbReference>
<keyword evidence="7" id="KW-0547">Nucleotide-binding</keyword>
<dbReference type="InterPro" id="IPR051677">
    <property type="entry name" value="AfsR-DnrI-RedD_regulator"/>
</dbReference>
<dbReference type="Gene3D" id="1.25.40.10">
    <property type="entry name" value="Tetratricopeptide repeat domain"/>
    <property type="match status" value="1"/>
</dbReference>
<evidence type="ECO:0000256" key="1">
    <source>
        <dbReference type="ARBA" id="ARBA00005820"/>
    </source>
</evidence>
<keyword evidence="2" id="KW-0805">Transcription regulation</keyword>
<dbReference type="SUPFAM" id="SSF48452">
    <property type="entry name" value="TPR-like"/>
    <property type="match status" value="1"/>
</dbReference>
<evidence type="ECO:0000256" key="4">
    <source>
        <dbReference type="ARBA" id="ARBA00023163"/>
    </source>
</evidence>
<dbReference type="SUPFAM" id="SSF46894">
    <property type="entry name" value="C-terminal effector domain of the bipartite response regulators"/>
    <property type="match status" value="1"/>
</dbReference>
<accession>A0A7W9GK93</accession>
<keyword evidence="4" id="KW-0804">Transcription</keyword>
<keyword evidence="7" id="KW-0067">ATP-binding</keyword>
<dbReference type="Gene3D" id="1.10.10.10">
    <property type="entry name" value="Winged helix-like DNA-binding domain superfamily/Winged helix DNA-binding domain"/>
    <property type="match status" value="1"/>
</dbReference>
<dbReference type="InterPro" id="IPR027417">
    <property type="entry name" value="P-loop_NTPase"/>
</dbReference>
<evidence type="ECO:0000313" key="8">
    <source>
        <dbReference type="Proteomes" id="UP000579153"/>
    </source>
</evidence>
<feature type="domain" description="OmpR/PhoB-type" evidence="6">
    <location>
        <begin position="1"/>
        <end position="92"/>
    </location>
</feature>
<evidence type="ECO:0000256" key="5">
    <source>
        <dbReference type="PROSITE-ProRule" id="PRU01091"/>
    </source>
</evidence>
<dbReference type="Pfam" id="PF03704">
    <property type="entry name" value="BTAD"/>
    <property type="match status" value="1"/>
</dbReference>
<keyword evidence="3 5" id="KW-0238">DNA-binding</keyword>
<dbReference type="GO" id="GO:0005524">
    <property type="term" value="F:ATP binding"/>
    <property type="evidence" value="ECO:0007669"/>
    <property type="project" value="UniProtKB-KW"/>
</dbReference>
<evidence type="ECO:0000256" key="3">
    <source>
        <dbReference type="ARBA" id="ARBA00023125"/>
    </source>
</evidence>
<protein>
    <submittedName>
        <fullName evidence="7">DNA-binding SARP family transcriptional activator/energy-coupling factor transporter ATP-binding protein EcfA2</fullName>
    </submittedName>
</protein>
<dbReference type="Proteomes" id="UP000579153">
    <property type="component" value="Unassembled WGS sequence"/>
</dbReference>
<evidence type="ECO:0000256" key="2">
    <source>
        <dbReference type="ARBA" id="ARBA00023015"/>
    </source>
</evidence>
<reference evidence="7 8" key="1">
    <citation type="submission" date="2020-08" db="EMBL/GenBank/DDBJ databases">
        <title>Sequencing the genomes of 1000 actinobacteria strains.</title>
        <authorList>
            <person name="Klenk H.-P."/>
        </authorList>
    </citation>
    <scope>NUCLEOTIDE SEQUENCE [LARGE SCALE GENOMIC DNA]</scope>
    <source>
        <strain evidence="7 8">DSM 45507</strain>
    </source>
</reference>
<dbReference type="SMART" id="SM01043">
    <property type="entry name" value="BTAD"/>
    <property type="match status" value="1"/>
</dbReference>
<comment type="caution">
    <text evidence="7">The sequence shown here is derived from an EMBL/GenBank/DDBJ whole genome shotgun (WGS) entry which is preliminary data.</text>
</comment>
<proteinExistence type="inferred from homology"/>
<dbReference type="GO" id="GO:0006355">
    <property type="term" value="P:regulation of DNA-templated transcription"/>
    <property type="evidence" value="ECO:0007669"/>
    <property type="project" value="InterPro"/>
</dbReference>
<dbReference type="SMART" id="SM00862">
    <property type="entry name" value="Trans_reg_C"/>
    <property type="match status" value="1"/>
</dbReference>
<dbReference type="CDD" id="cd15831">
    <property type="entry name" value="BTAD"/>
    <property type="match status" value="1"/>
</dbReference>
<dbReference type="InterPro" id="IPR036390">
    <property type="entry name" value="WH_DNA-bd_sf"/>
</dbReference>
<dbReference type="SUPFAM" id="SSF46785">
    <property type="entry name" value="Winged helix' DNA-binding domain"/>
    <property type="match status" value="1"/>
</dbReference>
<organism evidence="7 8">
    <name type="scientific">Nonomuraea jabiensis</name>
    <dbReference type="NCBI Taxonomy" id="882448"/>
    <lineage>
        <taxon>Bacteria</taxon>
        <taxon>Bacillati</taxon>
        <taxon>Actinomycetota</taxon>
        <taxon>Actinomycetes</taxon>
        <taxon>Streptosporangiales</taxon>
        <taxon>Streptosporangiaceae</taxon>
        <taxon>Nonomuraea</taxon>
    </lineage>
</organism>
<keyword evidence="8" id="KW-1185">Reference proteome</keyword>
<dbReference type="InterPro" id="IPR003593">
    <property type="entry name" value="AAA+_ATPase"/>
</dbReference>
<dbReference type="AlphaFoldDB" id="A0A7W9GK93"/>
<dbReference type="PANTHER" id="PTHR35807">
    <property type="entry name" value="TRANSCRIPTIONAL REGULATOR REDD-RELATED"/>
    <property type="match status" value="1"/>
</dbReference>
<dbReference type="GO" id="GO:0000160">
    <property type="term" value="P:phosphorelay signal transduction system"/>
    <property type="evidence" value="ECO:0007669"/>
    <property type="project" value="InterPro"/>
</dbReference>
<dbReference type="EMBL" id="JACHMB010000001">
    <property type="protein sequence ID" value="MBB5785358.1"/>
    <property type="molecule type" value="Genomic_DNA"/>
</dbReference>
<sequence>MEFTVLGGLAMRANGRLLRPGAPKQRTLTSLLLVRANTLAPLHEITEELWGSAPPKSATANLRTYAARLRAAFPAAERDRLIVRPLGYQLRVEAAELDLKAFEDRAASGRAALEKGRVEEALRHFETALALWRGRLLEDVPHGPVLAAREVAIDEQRRAVQEDRCEALLLLGRPSPAIWPLRSLVTELPLRERAWALLMRALYADHDVAGALDAYEQARVAITGSLGIEPGEDLRRLHQAILRRDLRPPRAVASAFPPCRLPRKPVIVGREPELSFLTQRLGAAGGVVVVHGPAGAGKSSLALHAAHLVADRYPDGQLYVDLRPRRRPVSDPDAALARYQSLLAERRMLVVLDNAPEVASVRPFLAAARLCTFLVTSCPMLTTLDGALHLRLDRLGQREAMAFLAHHVDPGRLREDPGAAAEVVRLCGRLPLALRIAAARLVAHPGWSVRELLERMADDRHRLDELQAGDLSMRASMYAQVEHLMASEHPMDRLAIEVFRQLGSLPAAEIGAAEAARRLHAPVRRISRALDRLVEMELLDFRARDRYRMTELSRLLARDLATVSRGALRLMPGV</sequence>
<dbReference type="InterPro" id="IPR011990">
    <property type="entry name" value="TPR-like_helical_dom_sf"/>
</dbReference>
<dbReference type="PROSITE" id="PS51755">
    <property type="entry name" value="OMPR_PHOB"/>
    <property type="match status" value="1"/>
</dbReference>
<gene>
    <name evidence="7" type="ORF">HD596_012114</name>
</gene>
<name>A0A7W9GK93_9ACTN</name>
<dbReference type="GO" id="GO:0003677">
    <property type="term" value="F:DNA binding"/>
    <property type="evidence" value="ECO:0007669"/>
    <property type="project" value="UniProtKB-UniRule"/>
</dbReference>
<dbReference type="InterPro" id="IPR016032">
    <property type="entry name" value="Sig_transdc_resp-reg_C-effctor"/>
</dbReference>
<dbReference type="Gene3D" id="3.40.50.300">
    <property type="entry name" value="P-loop containing nucleotide triphosphate hydrolases"/>
    <property type="match status" value="1"/>
</dbReference>
<dbReference type="SMART" id="SM00382">
    <property type="entry name" value="AAA"/>
    <property type="match status" value="1"/>
</dbReference>
<evidence type="ECO:0000259" key="6">
    <source>
        <dbReference type="PROSITE" id="PS51755"/>
    </source>
</evidence>
<evidence type="ECO:0000313" key="7">
    <source>
        <dbReference type="EMBL" id="MBB5785358.1"/>
    </source>
</evidence>
<dbReference type="InterPro" id="IPR036388">
    <property type="entry name" value="WH-like_DNA-bd_sf"/>
</dbReference>